<name>A0A1E3W0Z0_9HYPH</name>
<accession>A0A1E3W0Z0</accession>
<comment type="caution">
    <text evidence="1">The sequence shown here is derived from an EMBL/GenBank/DDBJ whole genome shotgun (WGS) entry which is preliminary data.</text>
</comment>
<keyword evidence="2" id="KW-1185">Reference proteome</keyword>
<evidence type="ECO:0000313" key="1">
    <source>
        <dbReference type="EMBL" id="ODR99452.1"/>
    </source>
</evidence>
<dbReference type="EMBL" id="LPWG01000011">
    <property type="protein sequence ID" value="ODR99452.1"/>
    <property type="molecule type" value="Genomic_DNA"/>
</dbReference>
<dbReference type="STRING" id="1774968.AUC68_05660"/>
<gene>
    <name evidence="1" type="ORF">AUC68_05660</name>
</gene>
<reference evidence="1 2" key="1">
    <citation type="journal article" date="2016" name="Environ. Microbiol.">
        <title>New Methyloceanibacter diversity from North Sea sediments includes methanotroph containing solely the soluble methane monooxygenase.</title>
        <authorList>
            <person name="Vekeman B."/>
            <person name="Kerckhof F.M."/>
            <person name="Cremers G."/>
            <person name="de Vos P."/>
            <person name="Vandamme P."/>
            <person name="Boon N."/>
            <person name="Op den Camp H.J."/>
            <person name="Heylen K."/>
        </authorList>
    </citation>
    <scope>NUCLEOTIDE SEQUENCE [LARGE SCALE GENOMIC DNA]</scope>
    <source>
        <strain evidence="1 2">R-67174</strain>
    </source>
</reference>
<dbReference type="RefSeq" id="WP_069437389.1">
    <property type="nucleotide sequence ID" value="NZ_LPWG01000011.1"/>
</dbReference>
<evidence type="ECO:0000313" key="2">
    <source>
        <dbReference type="Proteomes" id="UP000094501"/>
    </source>
</evidence>
<sequence length="138" mass="15849">MVYVDRSKCVVLPNGYMIGQVSFFHENMYRSPSMTLRRPDGTVLVRELRAVEFFVDPQTPLGVIMVFDGGSMKMPGQEIMFALLGDEALTGGWYRHRTQDRADKHIIHTDLSYLMVSLRRSRPRSTVSCGTPWFDWGE</sequence>
<proteinExistence type="predicted"/>
<dbReference type="OrthoDB" id="9803456at2"/>
<dbReference type="Proteomes" id="UP000094501">
    <property type="component" value="Unassembled WGS sequence"/>
</dbReference>
<organism evidence="1 2">
    <name type="scientific">Methyloceanibacter methanicus</name>
    <dbReference type="NCBI Taxonomy" id="1774968"/>
    <lineage>
        <taxon>Bacteria</taxon>
        <taxon>Pseudomonadati</taxon>
        <taxon>Pseudomonadota</taxon>
        <taxon>Alphaproteobacteria</taxon>
        <taxon>Hyphomicrobiales</taxon>
        <taxon>Hyphomicrobiaceae</taxon>
        <taxon>Methyloceanibacter</taxon>
    </lineage>
</organism>
<dbReference type="AlphaFoldDB" id="A0A1E3W0Z0"/>
<protein>
    <submittedName>
        <fullName evidence="1">Uncharacterized protein</fullName>
    </submittedName>
</protein>